<feature type="domain" description="Reverse transcriptase Ty1/copia-type" evidence="2">
    <location>
        <begin position="94"/>
        <end position="251"/>
    </location>
</feature>
<dbReference type="Proteomes" id="UP000321393">
    <property type="component" value="Unassembled WGS sequence"/>
</dbReference>
<evidence type="ECO:0000259" key="2">
    <source>
        <dbReference type="Pfam" id="PF07727"/>
    </source>
</evidence>
<feature type="compositionally biased region" description="Basic and acidic residues" evidence="1">
    <location>
        <begin position="36"/>
        <end position="50"/>
    </location>
</feature>
<dbReference type="InterPro" id="IPR013103">
    <property type="entry name" value="RVT_2"/>
</dbReference>
<dbReference type="AlphaFoldDB" id="A0A5A7TXU6"/>
<proteinExistence type="predicted"/>
<feature type="region of interest" description="Disordered" evidence="1">
    <location>
        <begin position="19"/>
        <end position="50"/>
    </location>
</feature>
<feature type="compositionally biased region" description="Acidic residues" evidence="1">
    <location>
        <begin position="26"/>
        <end position="35"/>
    </location>
</feature>
<dbReference type="OrthoDB" id="1929979at2759"/>
<dbReference type="EMBL" id="SSTE01014389">
    <property type="protein sequence ID" value="KAA0046069.1"/>
    <property type="molecule type" value="Genomic_DNA"/>
</dbReference>
<evidence type="ECO:0000256" key="1">
    <source>
        <dbReference type="SAM" id="MobiDB-lite"/>
    </source>
</evidence>
<dbReference type="PANTHER" id="PTHR11439">
    <property type="entry name" value="GAG-POL-RELATED RETROTRANSPOSON"/>
    <property type="match status" value="1"/>
</dbReference>
<reference evidence="3 4" key="1">
    <citation type="submission" date="2019-08" db="EMBL/GenBank/DDBJ databases">
        <title>Draft genome sequences of two oriental melons (Cucumis melo L. var makuwa).</title>
        <authorList>
            <person name="Kwon S.-Y."/>
        </authorList>
    </citation>
    <scope>NUCLEOTIDE SEQUENCE [LARGE SCALE GENOMIC DNA]</scope>
    <source>
        <strain evidence="4">cv. SW 3</strain>
        <tissue evidence="3">Leaf</tissue>
    </source>
</reference>
<sequence length="422" mass="48742">MSLEMINVDVDANVDKASAYAKEKEIEDNEETEEDDNHRENKSKMVHDTSNKVKVVQEKKKVKIMEIENLDKDVDKDEWVKAMNLELESMYFNLVWDLVDQHDGVKPIGCKWIYKRKRGVDGKVQTFKDILVAKDYTQVEGVDYEETFSPVAMLKSIRILLSIAAYFDYEIWEMDVKTAFLNDNLEETIYMQQQEGFITLDQEQKICKLNHSIYGLKQASQSWNIRFDTAIKSYGFDQIVDEPCVYKRIINNSVAFLVLHGVTLSKEQCPKTPQEVEEMRHIPYALVVGSLMYVMLCTRLDICYVAGVVSRYQSNPGLAHWTAVKTILKYLRSVKQGCIADSTMEAKYVAACEAAKEVVWLRKFLTDLKVVSNMTKPITLYYDNSGAVANSREPRSHKRGKHIERKYHSIREIVHRGDVIIT</sequence>
<dbReference type="PANTHER" id="PTHR11439:SF496">
    <property type="entry name" value="RNA-DIRECTED DNA POLYMERASE"/>
    <property type="match status" value="1"/>
</dbReference>
<evidence type="ECO:0000313" key="3">
    <source>
        <dbReference type="EMBL" id="KAA0046069.1"/>
    </source>
</evidence>
<organism evidence="3 4">
    <name type="scientific">Cucumis melo var. makuwa</name>
    <name type="common">Oriental melon</name>
    <dbReference type="NCBI Taxonomy" id="1194695"/>
    <lineage>
        <taxon>Eukaryota</taxon>
        <taxon>Viridiplantae</taxon>
        <taxon>Streptophyta</taxon>
        <taxon>Embryophyta</taxon>
        <taxon>Tracheophyta</taxon>
        <taxon>Spermatophyta</taxon>
        <taxon>Magnoliopsida</taxon>
        <taxon>eudicotyledons</taxon>
        <taxon>Gunneridae</taxon>
        <taxon>Pentapetalae</taxon>
        <taxon>rosids</taxon>
        <taxon>fabids</taxon>
        <taxon>Cucurbitales</taxon>
        <taxon>Cucurbitaceae</taxon>
        <taxon>Benincaseae</taxon>
        <taxon>Cucumis</taxon>
    </lineage>
</organism>
<dbReference type="CDD" id="cd09272">
    <property type="entry name" value="RNase_HI_RT_Ty1"/>
    <property type="match status" value="1"/>
</dbReference>
<evidence type="ECO:0000313" key="4">
    <source>
        <dbReference type="Proteomes" id="UP000321393"/>
    </source>
</evidence>
<protein>
    <submittedName>
        <fullName evidence="3">Retrovirus-related pol polyprotein from transposon tnt 1-94</fullName>
    </submittedName>
</protein>
<gene>
    <name evidence="3" type="ORF">E6C27_scaffold1096G00230</name>
</gene>
<dbReference type="Pfam" id="PF07727">
    <property type="entry name" value="RVT_2"/>
    <property type="match status" value="1"/>
</dbReference>
<name>A0A5A7TXU6_CUCMM</name>
<comment type="caution">
    <text evidence="3">The sequence shown here is derived from an EMBL/GenBank/DDBJ whole genome shotgun (WGS) entry which is preliminary data.</text>
</comment>
<accession>A0A5A7TXU6</accession>